<protein>
    <submittedName>
        <fullName evidence="10">Related to ATP-binding protein, putative pantothenate kinase</fullName>
    </submittedName>
</protein>
<proteinExistence type="inferred from homology"/>
<keyword evidence="8" id="KW-0539">Nucleus</keyword>
<dbReference type="InterPro" id="IPR027417">
    <property type="entry name" value="P-loop_NTPase"/>
</dbReference>
<dbReference type="GO" id="GO:0005524">
    <property type="term" value="F:ATP binding"/>
    <property type="evidence" value="ECO:0007669"/>
    <property type="project" value="UniProtKB-KW"/>
</dbReference>
<evidence type="ECO:0000256" key="2">
    <source>
        <dbReference type="ARBA" id="ARBA00004496"/>
    </source>
</evidence>
<evidence type="ECO:0000256" key="4">
    <source>
        <dbReference type="ARBA" id="ARBA00022679"/>
    </source>
</evidence>
<keyword evidence="7 10" id="KW-0067">ATP-binding</keyword>
<evidence type="ECO:0000256" key="9">
    <source>
        <dbReference type="ARBA" id="ARBA00061312"/>
    </source>
</evidence>
<keyword evidence="4" id="KW-0808">Transferase</keyword>
<dbReference type="EMBL" id="FJOG01000021">
    <property type="protein sequence ID" value="CZR62533.1"/>
    <property type="molecule type" value="Genomic_DNA"/>
</dbReference>
<reference evidence="10 11" key="1">
    <citation type="submission" date="2016-03" db="EMBL/GenBank/DDBJ databases">
        <authorList>
            <person name="Ploux O."/>
        </authorList>
    </citation>
    <scope>NUCLEOTIDE SEQUENCE [LARGE SCALE GENOMIC DNA]</scope>
    <source>
        <strain evidence="10 11">UAMH 11012</strain>
    </source>
</reference>
<dbReference type="PANTHER" id="PTHR10285">
    <property type="entry name" value="URIDINE KINASE"/>
    <property type="match status" value="1"/>
</dbReference>
<evidence type="ECO:0000313" key="10">
    <source>
        <dbReference type="EMBL" id="CZR62533.1"/>
    </source>
</evidence>
<dbReference type="STRING" id="576137.A0A1L7XBY0"/>
<organism evidence="10 11">
    <name type="scientific">Phialocephala subalpina</name>
    <dbReference type="NCBI Taxonomy" id="576137"/>
    <lineage>
        <taxon>Eukaryota</taxon>
        <taxon>Fungi</taxon>
        <taxon>Dikarya</taxon>
        <taxon>Ascomycota</taxon>
        <taxon>Pezizomycotina</taxon>
        <taxon>Leotiomycetes</taxon>
        <taxon>Helotiales</taxon>
        <taxon>Mollisiaceae</taxon>
        <taxon>Phialocephala</taxon>
        <taxon>Phialocephala fortinii species complex</taxon>
    </lineage>
</organism>
<dbReference type="FunFam" id="3.40.50.300:FF:001691">
    <property type="entry name" value="Probable ATP-dependent kinase TDA10"/>
    <property type="match status" value="1"/>
</dbReference>
<dbReference type="GO" id="GO:0005737">
    <property type="term" value="C:cytoplasm"/>
    <property type="evidence" value="ECO:0007669"/>
    <property type="project" value="UniProtKB-SubCell"/>
</dbReference>
<evidence type="ECO:0000256" key="5">
    <source>
        <dbReference type="ARBA" id="ARBA00022741"/>
    </source>
</evidence>
<accession>A0A1L7XBY0</accession>
<comment type="subcellular location">
    <subcellularLocation>
        <location evidence="2">Cytoplasm</location>
    </subcellularLocation>
    <subcellularLocation>
        <location evidence="1">Nucleus</location>
    </subcellularLocation>
</comment>
<keyword evidence="3" id="KW-0963">Cytoplasm</keyword>
<evidence type="ECO:0000256" key="7">
    <source>
        <dbReference type="ARBA" id="ARBA00022840"/>
    </source>
</evidence>
<dbReference type="GO" id="GO:0005634">
    <property type="term" value="C:nucleus"/>
    <property type="evidence" value="ECO:0007669"/>
    <property type="project" value="UniProtKB-SubCell"/>
</dbReference>
<dbReference type="AlphaFoldDB" id="A0A1L7XBY0"/>
<keyword evidence="6 10" id="KW-0418">Kinase</keyword>
<dbReference type="SUPFAM" id="SSF52540">
    <property type="entry name" value="P-loop containing nucleoside triphosphate hydrolases"/>
    <property type="match status" value="1"/>
</dbReference>
<dbReference type="Proteomes" id="UP000184330">
    <property type="component" value="Unassembled WGS sequence"/>
</dbReference>
<evidence type="ECO:0000256" key="3">
    <source>
        <dbReference type="ARBA" id="ARBA00022490"/>
    </source>
</evidence>
<sequence length="303" mass="34382">MSTIPPKPEIHDDKSPHCIPFILSLLKERKVDDASTKPFIIGLNGVQGAGKTTLVSTLSSLLSFPPHSLRTLVLSIDDLYLPHSAQKELAEANKDNPLVQHRGEPGTHDMRLAGEVFGKLERGEEVRVPEYDKSAYNGEGDRVPVSQWKTVNKPGEPKIAVIIFEGWCVGFRALSESAVLARQKQPSKTLAGHRTKDLLFVNSKLEEYEVLNQSFDAFIHIDAEETSFVYAWRQEQEAVLRREKGSGMTEEQVERFVDGYYPAYELYTEPLREGIFKGKENTKGQQLRLFVRRDRKVKEVFRI</sequence>
<evidence type="ECO:0000313" key="11">
    <source>
        <dbReference type="Proteomes" id="UP000184330"/>
    </source>
</evidence>
<dbReference type="OrthoDB" id="347435at2759"/>
<evidence type="ECO:0000256" key="1">
    <source>
        <dbReference type="ARBA" id="ARBA00004123"/>
    </source>
</evidence>
<name>A0A1L7XBY0_9HELO</name>
<comment type="similarity">
    <text evidence="9">Belongs to the GLYK kinase family.</text>
</comment>
<evidence type="ECO:0000256" key="8">
    <source>
        <dbReference type="ARBA" id="ARBA00023242"/>
    </source>
</evidence>
<keyword evidence="11" id="KW-1185">Reference proteome</keyword>
<keyword evidence="5" id="KW-0547">Nucleotide-binding</keyword>
<evidence type="ECO:0000256" key="6">
    <source>
        <dbReference type="ARBA" id="ARBA00022777"/>
    </source>
</evidence>
<dbReference type="GO" id="GO:0016301">
    <property type="term" value="F:kinase activity"/>
    <property type="evidence" value="ECO:0007669"/>
    <property type="project" value="UniProtKB-KW"/>
</dbReference>
<gene>
    <name evidence="10" type="ORF">PAC_12430</name>
</gene>
<dbReference type="Gene3D" id="3.40.50.300">
    <property type="entry name" value="P-loop containing nucleotide triphosphate hydrolases"/>
    <property type="match status" value="1"/>
</dbReference>